<keyword evidence="2 3" id="KW-0040">ANK repeat</keyword>
<name>A2EQH3_TRIV3</name>
<dbReference type="InParanoid" id="A2EQH3"/>
<evidence type="ECO:0000256" key="1">
    <source>
        <dbReference type="ARBA" id="ARBA00022737"/>
    </source>
</evidence>
<dbReference type="PROSITE" id="PS50088">
    <property type="entry name" value="ANK_REPEAT"/>
    <property type="match status" value="1"/>
</dbReference>
<protein>
    <submittedName>
        <fullName evidence="4">Ankyrin repeat protein, putative</fullName>
    </submittedName>
</protein>
<organism evidence="4 5">
    <name type="scientific">Trichomonas vaginalis (strain ATCC PRA-98 / G3)</name>
    <dbReference type="NCBI Taxonomy" id="412133"/>
    <lineage>
        <taxon>Eukaryota</taxon>
        <taxon>Metamonada</taxon>
        <taxon>Parabasalia</taxon>
        <taxon>Trichomonadida</taxon>
        <taxon>Trichomonadidae</taxon>
        <taxon>Trichomonas</taxon>
    </lineage>
</organism>
<dbReference type="Gene3D" id="1.25.40.20">
    <property type="entry name" value="Ankyrin repeat-containing domain"/>
    <property type="match status" value="1"/>
</dbReference>
<dbReference type="SUPFAM" id="SSF48403">
    <property type="entry name" value="Ankyrin repeat"/>
    <property type="match status" value="1"/>
</dbReference>
<accession>A2EQH3</accession>
<dbReference type="PROSITE" id="PS50297">
    <property type="entry name" value="ANK_REP_REGION"/>
    <property type="match status" value="1"/>
</dbReference>
<dbReference type="InterPro" id="IPR036770">
    <property type="entry name" value="Ankyrin_rpt-contain_sf"/>
</dbReference>
<keyword evidence="1" id="KW-0677">Repeat</keyword>
<evidence type="ECO:0000313" key="5">
    <source>
        <dbReference type="Proteomes" id="UP000001542"/>
    </source>
</evidence>
<dbReference type="AlphaFoldDB" id="A2EQH3"/>
<proteinExistence type="predicted"/>
<feature type="repeat" description="ANK" evidence="3">
    <location>
        <begin position="7"/>
        <end position="39"/>
    </location>
</feature>
<keyword evidence="5" id="KW-1185">Reference proteome</keyword>
<evidence type="ECO:0000313" key="4">
    <source>
        <dbReference type="EMBL" id="EAY05115.1"/>
    </source>
</evidence>
<evidence type="ECO:0000256" key="2">
    <source>
        <dbReference type="ARBA" id="ARBA00023043"/>
    </source>
</evidence>
<dbReference type="PANTHER" id="PTHR24188:SF29">
    <property type="entry name" value="GH09064P"/>
    <property type="match status" value="1"/>
</dbReference>
<dbReference type="PANTHER" id="PTHR24188">
    <property type="entry name" value="ANKYRIN REPEAT PROTEIN"/>
    <property type="match status" value="1"/>
</dbReference>
<reference evidence="4" key="1">
    <citation type="submission" date="2006-10" db="EMBL/GenBank/DDBJ databases">
        <authorList>
            <person name="Amadeo P."/>
            <person name="Zhao Q."/>
            <person name="Wortman J."/>
            <person name="Fraser-Liggett C."/>
            <person name="Carlton J."/>
        </authorList>
    </citation>
    <scope>NUCLEOTIDE SEQUENCE</scope>
    <source>
        <strain evidence="4">G3</strain>
    </source>
</reference>
<gene>
    <name evidence="4" type="ORF">TVAG_108490</name>
</gene>
<dbReference type="EMBL" id="DS113457">
    <property type="protein sequence ID" value="EAY05115.1"/>
    <property type="molecule type" value="Genomic_DNA"/>
</dbReference>
<dbReference type="Proteomes" id="UP000001542">
    <property type="component" value="Unassembled WGS sequence"/>
</dbReference>
<evidence type="ECO:0000256" key="3">
    <source>
        <dbReference type="PROSITE-ProRule" id="PRU00023"/>
    </source>
</evidence>
<sequence>MEAKDDDGNTPLIYASCNGNIEGVDSLISAGANIEAKNNNGFTPLIIASKRGQLEVV</sequence>
<dbReference type="OrthoDB" id="341259at2759"/>
<dbReference type="SMART" id="SM00248">
    <property type="entry name" value="ANK"/>
    <property type="match status" value="1"/>
</dbReference>
<dbReference type="STRING" id="5722.A2EQH3"/>
<dbReference type="InterPro" id="IPR002110">
    <property type="entry name" value="Ankyrin_rpt"/>
</dbReference>
<dbReference type="Pfam" id="PF12796">
    <property type="entry name" value="Ank_2"/>
    <property type="match status" value="1"/>
</dbReference>
<reference evidence="4" key="2">
    <citation type="journal article" date="2007" name="Science">
        <title>Draft genome sequence of the sexually transmitted pathogen Trichomonas vaginalis.</title>
        <authorList>
            <person name="Carlton J.M."/>
            <person name="Hirt R.P."/>
            <person name="Silva J.C."/>
            <person name="Delcher A.L."/>
            <person name="Schatz M."/>
            <person name="Zhao Q."/>
            <person name="Wortman J.R."/>
            <person name="Bidwell S.L."/>
            <person name="Alsmark U.C.M."/>
            <person name="Besteiro S."/>
            <person name="Sicheritz-Ponten T."/>
            <person name="Noel C.J."/>
            <person name="Dacks J.B."/>
            <person name="Foster P.G."/>
            <person name="Simillion C."/>
            <person name="Van de Peer Y."/>
            <person name="Miranda-Saavedra D."/>
            <person name="Barton G.J."/>
            <person name="Westrop G.D."/>
            <person name="Mueller S."/>
            <person name="Dessi D."/>
            <person name="Fiori P.L."/>
            <person name="Ren Q."/>
            <person name="Paulsen I."/>
            <person name="Zhang H."/>
            <person name="Bastida-Corcuera F.D."/>
            <person name="Simoes-Barbosa A."/>
            <person name="Brown M.T."/>
            <person name="Hayes R.D."/>
            <person name="Mukherjee M."/>
            <person name="Okumura C.Y."/>
            <person name="Schneider R."/>
            <person name="Smith A.J."/>
            <person name="Vanacova S."/>
            <person name="Villalvazo M."/>
            <person name="Haas B.J."/>
            <person name="Pertea M."/>
            <person name="Feldblyum T.V."/>
            <person name="Utterback T.R."/>
            <person name="Shu C.L."/>
            <person name="Osoegawa K."/>
            <person name="de Jong P.J."/>
            <person name="Hrdy I."/>
            <person name="Horvathova L."/>
            <person name="Zubacova Z."/>
            <person name="Dolezal P."/>
            <person name="Malik S.B."/>
            <person name="Logsdon J.M. Jr."/>
            <person name="Henze K."/>
            <person name="Gupta A."/>
            <person name="Wang C.C."/>
            <person name="Dunne R.L."/>
            <person name="Upcroft J.A."/>
            <person name="Upcroft P."/>
            <person name="White O."/>
            <person name="Salzberg S.L."/>
            <person name="Tang P."/>
            <person name="Chiu C.-H."/>
            <person name="Lee Y.-S."/>
            <person name="Embley T.M."/>
            <person name="Coombs G.H."/>
            <person name="Mottram J.C."/>
            <person name="Tachezy J."/>
            <person name="Fraser-Liggett C.M."/>
            <person name="Johnson P.J."/>
        </authorList>
    </citation>
    <scope>NUCLEOTIDE SEQUENCE [LARGE SCALE GENOMIC DNA]</scope>
    <source>
        <strain evidence="4">G3</strain>
    </source>
</reference>